<dbReference type="Proteomes" id="UP000030641">
    <property type="component" value="Unassembled WGS sequence"/>
</dbReference>
<gene>
    <name evidence="2" type="ORF">AUEXF2481DRAFT_82904</name>
</gene>
<name>A0A074YXT1_AURSE</name>
<reference evidence="2 3" key="1">
    <citation type="journal article" date="2014" name="BMC Genomics">
        <title>Genome sequencing of four Aureobasidium pullulans varieties: biotechnological potential, stress tolerance, and description of new species.</title>
        <authorList>
            <person name="Gostin Ar C."/>
            <person name="Ohm R.A."/>
            <person name="Kogej T."/>
            <person name="Sonjak S."/>
            <person name="Turk M."/>
            <person name="Zajc J."/>
            <person name="Zalar P."/>
            <person name="Grube M."/>
            <person name="Sun H."/>
            <person name="Han J."/>
            <person name="Sharma A."/>
            <person name="Chiniquy J."/>
            <person name="Ngan C.Y."/>
            <person name="Lipzen A."/>
            <person name="Barry K."/>
            <person name="Grigoriev I.V."/>
            <person name="Gunde-Cimerman N."/>
        </authorList>
    </citation>
    <scope>NUCLEOTIDE SEQUENCE [LARGE SCALE GENOMIC DNA]</scope>
    <source>
        <strain evidence="2 3">EXF-2481</strain>
    </source>
</reference>
<evidence type="ECO:0000313" key="3">
    <source>
        <dbReference type="Proteomes" id="UP000030641"/>
    </source>
</evidence>
<protein>
    <submittedName>
        <fullName evidence="2">Uncharacterized protein</fullName>
    </submittedName>
</protein>
<feature type="region of interest" description="Disordered" evidence="1">
    <location>
        <begin position="261"/>
        <end position="457"/>
    </location>
</feature>
<dbReference type="RefSeq" id="XP_013340192.1">
    <property type="nucleotide sequence ID" value="XM_013484738.1"/>
</dbReference>
<dbReference type="OrthoDB" id="3876773at2759"/>
<keyword evidence="3" id="KW-1185">Reference proteome</keyword>
<accession>A0A074YXT1</accession>
<feature type="compositionally biased region" description="Polar residues" evidence="1">
    <location>
        <begin position="334"/>
        <end position="343"/>
    </location>
</feature>
<dbReference type="GeneID" id="25371722"/>
<dbReference type="InParanoid" id="A0A074YXT1"/>
<proteinExistence type="predicted"/>
<dbReference type="EMBL" id="KL584776">
    <property type="protein sequence ID" value="KEQ91631.1"/>
    <property type="molecule type" value="Genomic_DNA"/>
</dbReference>
<feature type="compositionally biased region" description="Polar residues" evidence="1">
    <location>
        <begin position="384"/>
        <end position="397"/>
    </location>
</feature>
<feature type="region of interest" description="Disordered" evidence="1">
    <location>
        <begin position="210"/>
        <end position="240"/>
    </location>
</feature>
<dbReference type="HOGENOM" id="CLU_017089_0_0_1"/>
<dbReference type="AlphaFoldDB" id="A0A074YXT1"/>
<feature type="compositionally biased region" description="Acidic residues" evidence="1">
    <location>
        <begin position="402"/>
        <end position="427"/>
    </location>
</feature>
<evidence type="ECO:0000313" key="2">
    <source>
        <dbReference type="EMBL" id="KEQ91631.1"/>
    </source>
</evidence>
<organism evidence="2 3">
    <name type="scientific">Aureobasidium subglaciale (strain EXF-2481)</name>
    <name type="common">Aureobasidium pullulans var. subglaciale</name>
    <dbReference type="NCBI Taxonomy" id="1043005"/>
    <lineage>
        <taxon>Eukaryota</taxon>
        <taxon>Fungi</taxon>
        <taxon>Dikarya</taxon>
        <taxon>Ascomycota</taxon>
        <taxon>Pezizomycotina</taxon>
        <taxon>Dothideomycetes</taxon>
        <taxon>Dothideomycetidae</taxon>
        <taxon>Dothideales</taxon>
        <taxon>Saccotheciaceae</taxon>
        <taxon>Aureobasidium</taxon>
    </lineage>
</organism>
<feature type="compositionally biased region" description="Basic and acidic residues" evidence="1">
    <location>
        <begin position="364"/>
        <end position="380"/>
    </location>
</feature>
<evidence type="ECO:0000256" key="1">
    <source>
        <dbReference type="SAM" id="MobiDB-lite"/>
    </source>
</evidence>
<sequence length="637" mass="70054">MCYHRYTSHVCGHKSASIGRCNVDILATAVPFCDRYHIQKTASFELCGGDYCKEDEVTADWAENGASLLIACEDDLLDLENRLDPLKRNLEVLEDYKKAWGTLAPDVRKRALSMHEDYEALRRTFADKGARRQRILDGISQTKEKQQAAIDRTATMIKQARAIYAAKMRRVQQFVNTQTQQSPLLASPQANSKSKEAFVRGMLKRADSGIWEHGDNSATPCRPATNAIPSAQPSARRSELLAQEVGGPPSLASAFSFTDRVTIVDPSPSPPKKRRGRPPKAPKIKHITPGLEGTGGSAFYSSEIDYLGSPATNEQDSAPKRRSARGTNKKEHPAQTQPSSGTRRSGRVKQRVSYAESPTSSPEKSAKDESELHVEPEFTRVSRAVSSKKNPRENNGYTGREDDGEDNMSVDDEWQGEEGVAEDDMDAEPTPAQNPCWKKKRTATSPLRNPRLEKRQTMAAFDGFIHKKSDEHDRWTSGHGNGQQQVRGTDTSWAYMDPSEAQSLSKPAPQWLKNQTPAASLDSSSNNMAMINRAQESASRGHNGPLTPHSNMANGRMSKILQHKSPAAAGSGLSSTGVGSQYLNNAQISPMRRSDMMNGLGRADLGLSIVDVEDHNDYDFDVGVMSRAVADLDAQQN</sequence>
<feature type="compositionally biased region" description="Basic residues" evidence="1">
    <location>
        <begin position="271"/>
        <end position="286"/>
    </location>
</feature>